<dbReference type="RefSeq" id="WP_053436501.1">
    <property type="nucleotide sequence ID" value="NZ_LGUF01000007.1"/>
</dbReference>
<dbReference type="PATRIC" id="fig|1459.3.peg.4745"/>
<protein>
    <recommendedName>
        <fullName evidence="1">DUF58 domain-containing protein</fullName>
    </recommendedName>
</protein>
<sequence>MNSHHALLGKLQKRKIAVKTRKRGFHSGSRQSHKFGSSMEFSDFRAYQPGDDIRQIDWNVYGRTQKHYIKRYLDEQELSIAVYLDATSSMTNIQQKWDYAKGLAAALSFMILSSEDRLFFSAVSSSGVQPIKRKGSVYSRRTFMEIQKIEPAALSKNFLGSLTETLSKHQQLAVIIADGFEPLQEWEILFRKLRGLKQEFWLFQVQDIEELTPAYTGDIKLIDSEKGTAVNVSMSPSILAEYEKRLKEHNEQLEILCKRYGGHYIFAPGTRDLQTVLFRDLQAKGLVR</sequence>
<dbReference type="EMBL" id="LGUF01000007">
    <property type="protein sequence ID" value="KON89119.1"/>
    <property type="molecule type" value="Genomic_DNA"/>
</dbReference>
<feature type="domain" description="DUF58" evidence="1">
    <location>
        <begin position="43"/>
        <end position="251"/>
    </location>
</feature>
<evidence type="ECO:0000259" key="1">
    <source>
        <dbReference type="Pfam" id="PF01882"/>
    </source>
</evidence>
<dbReference type="Proteomes" id="UP000037109">
    <property type="component" value="Unassembled WGS sequence"/>
</dbReference>
<dbReference type="InterPro" id="IPR002881">
    <property type="entry name" value="DUF58"/>
</dbReference>
<dbReference type="STRING" id="1459.AF332_21510"/>
<keyword evidence="3" id="KW-1185">Reference proteome</keyword>
<gene>
    <name evidence="2" type="ORF">AF332_21510</name>
</gene>
<evidence type="ECO:0000313" key="3">
    <source>
        <dbReference type="Proteomes" id="UP000037109"/>
    </source>
</evidence>
<dbReference type="OrthoDB" id="9776116at2"/>
<dbReference type="PANTHER" id="PTHR33608:SF7">
    <property type="entry name" value="DUF58 DOMAIN-CONTAINING PROTEIN"/>
    <property type="match status" value="1"/>
</dbReference>
<evidence type="ECO:0000313" key="2">
    <source>
        <dbReference type="EMBL" id="KON89119.1"/>
    </source>
</evidence>
<dbReference type="PANTHER" id="PTHR33608">
    <property type="entry name" value="BLL2464 PROTEIN"/>
    <property type="match status" value="1"/>
</dbReference>
<dbReference type="Pfam" id="PF01882">
    <property type="entry name" value="DUF58"/>
    <property type="match status" value="1"/>
</dbReference>
<proteinExistence type="predicted"/>
<accession>A0A0M0GGZ6</accession>
<reference evidence="3" key="1">
    <citation type="submission" date="2015-07" db="EMBL/GenBank/DDBJ databases">
        <title>Fjat-10036 dsm4.</title>
        <authorList>
            <person name="Liu B."/>
            <person name="Wang J."/>
            <person name="Zhu Y."/>
            <person name="Liu G."/>
            <person name="Chen Q."/>
            <person name="Chen Z."/>
            <person name="Lan J."/>
            <person name="Che J."/>
            <person name="Ge C."/>
            <person name="Shi H."/>
            <person name="Pan Z."/>
            <person name="Liu X."/>
        </authorList>
    </citation>
    <scope>NUCLEOTIDE SEQUENCE [LARGE SCALE GENOMIC DNA]</scope>
    <source>
        <strain evidence="3">DSM 4</strain>
    </source>
</reference>
<comment type="caution">
    <text evidence="2">The sequence shown here is derived from an EMBL/GenBank/DDBJ whole genome shotgun (WGS) entry which is preliminary data.</text>
</comment>
<organism evidence="2 3">
    <name type="scientific">Sporosarcina globispora</name>
    <name type="common">Bacillus globisporus</name>
    <dbReference type="NCBI Taxonomy" id="1459"/>
    <lineage>
        <taxon>Bacteria</taxon>
        <taxon>Bacillati</taxon>
        <taxon>Bacillota</taxon>
        <taxon>Bacilli</taxon>
        <taxon>Bacillales</taxon>
        <taxon>Caryophanaceae</taxon>
        <taxon>Sporosarcina</taxon>
    </lineage>
</organism>
<dbReference type="AlphaFoldDB" id="A0A0M0GGZ6"/>
<name>A0A0M0GGZ6_SPOGL</name>